<dbReference type="PROSITE" id="PS00358">
    <property type="entry name" value="RIBOSOMAL_L5"/>
    <property type="match status" value="1"/>
</dbReference>
<keyword evidence="5" id="KW-0699">rRNA-binding</keyword>
<dbReference type="STRING" id="44742.AXF13_10015"/>
<evidence type="ECO:0000256" key="5">
    <source>
        <dbReference type="HAMAP-Rule" id="MF_01333"/>
    </source>
</evidence>
<keyword evidence="3 5" id="KW-0687">Ribonucleoprotein</keyword>
<organism evidence="9 10">
    <name type="scientific">Desulfovibrio fairfieldensis</name>
    <dbReference type="NCBI Taxonomy" id="44742"/>
    <lineage>
        <taxon>Bacteria</taxon>
        <taxon>Pseudomonadati</taxon>
        <taxon>Thermodesulfobacteriota</taxon>
        <taxon>Desulfovibrionia</taxon>
        <taxon>Desulfovibrionales</taxon>
        <taxon>Desulfovibrionaceae</taxon>
        <taxon>Desulfovibrio</taxon>
    </lineage>
</organism>
<evidence type="ECO:0000313" key="10">
    <source>
        <dbReference type="Proteomes" id="UP000069241"/>
    </source>
</evidence>
<dbReference type="GO" id="GO:0003735">
    <property type="term" value="F:structural constituent of ribosome"/>
    <property type="evidence" value="ECO:0007669"/>
    <property type="project" value="InterPro"/>
</dbReference>
<evidence type="ECO:0000313" key="9">
    <source>
        <dbReference type="EMBL" id="AMD90425.1"/>
    </source>
</evidence>
<dbReference type="Gene3D" id="3.30.1440.10">
    <property type="match status" value="1"/>
</dbReference>
<protein>
    <recommendedName>
        <fullName evidence="4 5">Large ribosomal subunit protein uL5</fullName>
    </recommendedName>
</protein>
<evidence type="ECO:0000256" key="4">
    <source>
        <dbReference type="ARBA" id="ARBA00035245"/>
    </source>
</evidence>
<dbReference type="HAMAP" id="MF_01333_B">
    <property type="entry name" value="Ribosomal_uL5_B"/>
    <property type="match status" value="1"/>
</dbReference>
<feature type="domain" description="Large ribosomal subunit protein uL5 C-terminal" evidence="8">
    <location>
        <begin position="84"/>
        <end position="177"/>
    </location>
</feature>
<evidence type="ECO:0000259" key="8">
    <source>
        <dbReference type="Pfam" id="PF00673"/>
    </source>
</evidence>
<dbReference type="Pfam" id="PF00673">
    <property type="entry name" value="Ribosomal_L5_C"/>
    <property type="match status" value="1"/>
</dbReference>
<dbReference type="InterPro" id="IPR020929">
    <property type="entry name" value="Ribosomal_uL5_CS"/>
</dbReference>
<keyword evidence="2 5" id="KW-0689">Ribosomal protein</keyword>
<keyword evidence="5" id="KW-0820">tRNA-binding</keyword>
<dbReference type="PANTHER" id="PTHR11994">
    <property type="entry name" value="60S RIBOSOMAL PROTEIN L11-RELATED"/>
    <property type="match status" value="1"/>
</dbReference>
<dbReference type="InterPro" id="IPR031310">
    <property type="entry name" value="Ribosomal_uL5_N"/>
</dbReference>
<feature type="domain" description="Large ribosomal subunit protein uL5 N-terminal" evidence="7">
    <location>
        <begin position="25"/>
        <end position="80"/>
    </location>
</feature>
<dbReference type="GO" id="GO:0006412">
    <property type="term" value="P:translation"/>
    <property type="evidence" value="ECO:0007669"/>
    <property type="project" value="UniProtKB-UniRule"/>
</dbReference>
<dbReference type="InterPro" id="IPR031309">
    <property type="entry name" value="Ribosomal_uL5_C"/>
</dbReference>
<comment type="function">
    <text evidence="5">This is 1 of the proteins that bind and probably mediate the attachment of the 5S RNA into the large ribosomal subunit, where it forms part of the central protuberance. In the 70S ribosome it contacts protein S13 of the 30S subunit (bridge B1b), connecting the 2 subunits; this bridge is implicated in subunit movement. Contacts the P site tRNA; the 5S rRNA and some of its associated proteins might help stabilize positioning of ribosome-bound tRNAs.</text>
</comment>
<reference evidence="10" key="1">
    <citation type="submission" date="2016-02" db="EMBL/GenBank/DDBJ databases">
        <authorList>
            <person name="Holder M.E."/>
            <person name="Ajami N.J."/>
            <person name="Petrosino J.F."/>
        </authorList>
    </citation>
    <scope>NUCLEOTIDE SEQUENCE [LARGE SCALE GENOMIC DNA]</scope>
    <source>
        <strain evidence="10">CCUG 45958</strain>
    </source>
</reference>
<evidence type="ECO:0000256" key="3">
    <source>
        <dbReference type="ARBA" id="ARBA00023274"/>
    </source>
</evidence>
<dbReference type="FunFam" id="3.30.1440.10:FF:000001">
    <property type="entry name" value="50S ribosomal protein L5"/>
    <property type="match status" value="1"/>
</dbReference>
<keyword evidence="10" id="KW-1185">Reference proteome</keyword>
<comment type="subunit">
    <text evidence="5">Part of the 50S ribosomal subunit; part of the 5S rRNA/L5/L18/L25 subcomplex. Contacts the 5S rRNA and the P site tRNA. Forms a bridge to the 30S subunit in the 70S ribosome.</text>
</comment>
<dbReference type="Pfam" id="PF00281">
    <property type="entry name" value="Ribosomal_L5"/>
    <property type="match status" value="1"/>
</dbReference>
<evidence type="ECO:0000259" key="7">
    <source>
        <dbReference type="Pfam" id="PF00281"/>
    </source>
</evidence>
<evidence type="ECO:0000256" key="2">
    <source>
        <dbReference type="ARBA" id="ARBA00022980"/>
    </source>
</evidence>
<comment type="similarity">
    <text evidence="1 5 6">Belongs to the universal ribosomal protein uL5 family.</text>
</comment>
<dbReference type="InterPro" id="IPR002132">
    <property type="entry name" value="Ribosomal_uL5"/>
</dbReference>
<dbReference type="SUPFAM" id="SSF55282">
    <property type="entry name" value="RL5-like"/>
    <property type="match status" value="1"/>
</dbReference>
<dbReference type="GO" id="GO:0019843">
    <property type="term" value="F:rRNA binding"/>
    <property type="evidence" value="ECO:0007669"/>
    <property type="project" value="UniProtKB-UniRule"/>
</dbReference>
<dbReference type="GO" id="GO:0000049">
    <property type="term" value="F:tRNA binding"/>
    <property type="evidence" value="ECO:0007669"/>
    <property type="project" value="UniProtKB-UniRule"/>
</dbReference>
<keyword evidence="5" id="KW-0694">RNA-binding</keyword>
<sequence length="179" mass="20199">MTRLEKIYREKVVPVLQKEFNYTSSMQLPGIEKISLNIGLGAATQNNKIMEEAVAELTAIAGQKAVVTRAKKSIAAFKLREGMPIGARVTLRKDRMWDFLDKLMNFALPRVRDFRGIPDRGFDGRGNFTLGIKEHTIFPELEIDRVENPKGMNITIVTSAATDKEGKFLLDQLGMPFRK</sequence>
<dbReference type="EMBL" id="CP014229">
    <property type="protein sequence ID" value="AMD90425.1"/>
    <property type="molecule type" value="Genomic_DNA"/>
</dbReference>
<dbReference type="Proteomes" id="UP000069241">
    <property type="component" value="Chromosome"/>
</dbReference>
<evidence type="ECO:0000256" key="6">
    <source>
        <dbReference type="RuleBase" id="RU003930"/>
    </source>
</evidence>
<dbReference type="GO" id="GO:1990904">
    <property type="term" value="C:ribonucleoprotein complex"/>
    <property type="evidence" value="ECO:0007669"/>
    <property type="project" value="UniProtKB-KW"/>
</dbReference>
<dbReference type="InterPro" id="IPR022803">
    <property type="entry name" value="Ribosomal_uL5_dom_sf"/>
</dbReference>
<dbReference type="AlphaFoldDB" id="A0A109W4H3"/>
<dbReference type="RefSeq" id="WP_008685831.1">
    <property type="nucleotide sequence ID" value="NZ_CP014229.1"/>
</dbReference>
<dbReference type="GO" id="GO:0005840">
    <property type="term" value="C:ribosome"/>
    <property type="evidence" value="ECO:0007669"/>
    <property type="project" value="UniProtKB-KW"/>
</dbReference>
<proteinExistence type="inferred from homology"/>
<name>A0A109W4H3_9BACT</name>
<dbReference type="KEGG" id="dfi:AXF13_10015"/>
<accession>A0A109W4H3</accession>
<dbReference type="NCBIfam" id="NF000585">
    <property type="entry name" value="PRK00010.1"/>
    <property type="match status" value="1"/>
</dbReference>
<gene>
    <name evidence="5" type="primary">rplE</name>
    <name evidence="9" type="ORF">AXF13_10015</name>
</gene>
<dbReference type="PIRSF" id="PIRSF002161">
    <property type="entry name" value="Ribosomal_L5"/>
    <property type="match status" value="1"/>
</dbReference>
<evidence type="ECO:0000256" key="1">
    <source>
        <dbReference type="ARBA" id="ARBA00008553"/>
    </source>
</evidence>
<dbReference type="InterPro" id="IPR020930">
    <property type="entry name" value="Ribosomal_uL5_bac-type"/>
</dbReference>